<keyword evidence="2" id="KW-0479">Metal-binding</keyword>
<dbReference type="PANTHER" id="PTHR30502">
    <property type="entry name" value="2-KETO-3-DEOXY-L-RHAMNONATE ALDOLASE"/>
    <property type="match status" value="1"/>
</dbReference>
<dbReference type="EMBL" id="JAPEVA010000107">
    <property type="protein sequence ID" value="KAJ4399438.1"/>
    <property type="molecule type" value="Genomic_DNA"/>
</dbReference>
<dbReference type="AlphaFoldDB" id="A0A9W8Z543"/>
<dbReference type="SMART" id="SM00906">
    <property type="entry name" value="Fungal_trans"/>
    <property type="match status" value="1"/>
</dbReference>
<dbReference type="Pfam" id="PF04082">
    <property type="entry name" value="Fungal_trans"/>
    <property type="match status" value="1"/>
</dbReference>
<dbReference type="Proteomes" id="UP001140510">
    <property type="component" value="Unassembled WGS sequence"/>
</dbReference>
<sequence length="803" mass="87586">MAEVTIANSLREKMLRDEVAYTLSVKLVRSVELPMMAKTAGFDGILIDMEHSSFDLDTTSQICIAALYAGITPIVRVPSKDPFFVSRVLDGGALGVIVPHIRSVQDAKDVVMAAKFQPQGHRSSTNNLPHFQYRAIAAKKSNPVVNANTLVIPMVETLEAVECVEELAALDGVDSLLIGTNDMTAEMGIPGDYENPRLTEVYEKTINACKKHGKWVGIGGLHSRLDLVEKFCTMGARWVMAATDGPLLLGGATKRAGEMSQLNSRVKAATSEAKSEQKTQPNGLSNGLKNGATNVQVNEVAVDVRQGSIIDGFDSGGDGYVEALKARIAFLKIRLEENGTDTSSSPHVSPQHASASTPSQRLTPREPRDDMHTAEGLSFKSLLHAAVQVSHAGSQLPSAIDDKIKITSDFFNTGPHEATYQAYVRYLDNSCPYIQPSKLEAAYKQTVIVHDQAVSVAQNDLPAENVVIAYLGLATGIFLSPDFDRRHKDAEALIECSLRPLNQVVENGDDLAIVHCLTALTVCALLSEKAGSTWHLLGLAMTRAVASGMHTSKEPAPDQQIDRIEQMRAIWALYLLDTQVSCALDRPFYLDDTCVAELDGAAIEGQIFHLISQARILRAMRRSKGGDALCIFIDLQHLQETMASRCITEKAVGLEYYAAGLVEIFKYSVDTNDPSCKTIVRETETVFADCLVVLEDQLIARSRSVTSLEVILVVAIGVIICRLHASGHITQQQAAYQATNILTLLSTRYSHARGFRDVLMECLMTSANAQSQQPSARLRELIDKLEEQIPSQIEAMIFGRKPL</sequence>
<dbReference type="OrthoDB" id="1621678at2759"/>
<feature type="domain" description="Xylanolytic transcriptional activator regulatory" evidence="6">
    <location>
        <begin position="533"/>
        <end position="605"/>
    </location>
</feature>
<feature type="compositionally biased region" description="Basic and acidic residues" evidence="5">
    <location>
        <begin position="363"/>
        <end position="372"/>
    </location>
</feature>
<feature type="region of interest" description="Disordered" evidence="5">
    <location>
        <begin position="263"/>
        <end position="291"/>
    </location>
</feature>
<organism evidence="7 8">
    <name type="scientific">Didymella pomorum</name>
    <dbReference type="NCBI Taxonomy" id="749634"/>
    <lineage>
        <taxon>Eukaryota</taxon>
        <taxon>Fungi</taxon>
        <taxon>Dikarya</taxon>
        <taxon>Ascomycota</taxon>
        <taxon>Pezizomycotina</taxon>
        <taxon>Dothideomycetes</taxon>
        <taxon>Pleosporomycetidae</taxon>
        <taxon>Pleosporales</taxon>
        <taxon>Pleosporineae</taxon>
        <taxon>Didymellaceae</taxon>
        <taxon>Didymella</taxon>
    </lineage>
</organism>
<dbReference type="GO" id="GO:0003677">
    <property type="term" value="F:DNA binding"/>
    <property type="evidence" value="ECO:0007669"/>
    <property type="project" value="InterPro"/>
</dbReference>
<dbReference type="CDD" id="cd12148">
    <property type="entry name" value="fungal_TF_MHR"/>
    <property type="match status" value="1"/>
</dbReference>
<name>A0A9W8Z543_9PLEO</name>
<evidence type="ECO:0000256" key="2">
    <source>
        <dbReference type="ARBA" id="ARBA00022723"/>
    </source>
</evidence>
<evidence type="ECO:0000256" key="1">
    <source>
        <dbReference type="ARBA" id="ARBA00005568"/>
    </source>
</evidence>
<feature type="region of interest" description="Disordered" evidence="5">
    <location>
        <begin position="339"/>
        <end position="372"/>
    </location>
</feature>
<dbReference type="InterPro" id="IPR015813">
    <property type="entry name" value="Pyrv/PenolPyrv_kinase-like_dom"/>
</dbReference>
<keyword evidence="8" id="KW-1185">Reference proteome</keyword>
<dbReference type="GO" id="GO:0016832">
    <property type="term" value="F:aldehyde-lyase activity"/>
    <property type="evidence" value="ECO:0007669"/>
    <property type="project" value="TreeGrafter"/>
</dbReference>
<keyword evidence="4" id="KW-0539">Nucleus</keyword>
<evidence type="ECO:0000313" key="7">
    <source>
        <dbReference type="EMBL" id="KAJ4399438.1"/>
    </source>
</evidence>
<dbReference type="Gene3D" id="3.20.20.60">
    <property type="entry name" value="Phosphoenolpyruvate-binding domains"/>
    <property type="match status" value="1"/>
</dbReference>
<dbReference type="PANTHER" id="PTHR30502:SF0">
    <property type="entry name" value="PHOSPHOENOLPYRUVATE CARBOXYLASE FAMILY PROTEIN"/>
    <property type="match status" value="1"/>
</dbReference>
<feature type="compositionally biased region" description="Polar residues" evidence="5">
    <location>
        <begin position="278"/>
        <end position="291"/>
    </location>
</feature>
<evidence type="ECO:0000256" key="3">
    <source>
        <dbReference type="ARBA" id="ARBA00023239"/>
    </source>
</evidence>
<accession>A0A9W8Z543</accession>
<protein>
    <recommendedName>
        <fullName evidence="6">Xylanolytic transcriptional activator regulatory domain-containing protein</fullName>
    </recommendedName>
</protein>
<dbReference type="InterPro" id="IPR007219">
    <property type="entry name" value="XnlR_reg_dom"/>
</dbReference>
<dbReference type="GO" id="GO:0005737">
    <property type="term" value="C:cytoplasm"/>
    <property type="evidence" value="ECO:0007669"/>
    <property type="project" value="TreeGrafter"/>
</dbReference>
<dbReference type="Pfam" id="PF03328">
    <property type="entry name" value="HpcH_HpaI"/>
    <property type="match status" value="1"/>
</dbReference>
<dbReference type="InterPro" id="IPR050251">
    <property type="entry name" value="HpcH-HpaI_aldolase"/>
</dbReference>
<comment type="similarity">
    <text evidence="1">Belongs to the HpcH/HpaI aldolase family.</text>
</comment>
<keyword evidence="3" id="KW-0456">Lyase</keyword>
<gene>
    <name evidence="7" type="ORF">N0V91_009447</name>
</gene>
<evidence type="ECO:0000313" key="8">
    <source>
        <dbReference type="Proteomes" id="UP001140510"/>
    </source>
</evidence>
<evidence type="ECO:0000259" key="6">
    <source>
        <dbReference type="SMART" id="SM00906"/>
    </source>
</evidence>
<proteinExistence type="inferred from homology"/>
<dbReference type="InterPro" id="IPR005000">
    <property type="entry name" value="Aldolase/citrate-lyase_domain"/>
</dbReference>
<reference evidence="7" key="1">
    <citation type="submission" date="2022-10" db="EMBL/GenBank/DDBJ databases">
        <title>Tapping the CABI collections for fungal endophytes: first genome assemblies for Collariella, Neodidymelliopsis, Ascochyta clinopodiicola, Didymella pomorum, Didymosphaeria variabile, Neocosmospora piperis and Neocucurbitaria cava.</title>
        <authorList>
            <person name="Hill R."/>
        </authorList>
    </citation>
    <scope>NUCLEOTIDE SEQUENCE</scope>
    <source>
        <strain evidence="7">IMI 355091</strain>
    </source>
</reference>
<dbReference type="GO" id="GO:0006351">
    <property type="term" value="P:DNA-templated transcription"/>
    <property type="evidence" value="ECO:0007669"/>
    <property type="project" value="InterPro"/>
</dbReference>
<dbReference type="GO" id="GO:0008270">
    <property type="term" value="F:zinc ion binding"/>
    <property type="evidence" value="ECO:0007669"/>
    <property type="project" value="InterPro"/>
</dbReference>
<comment type="caution">
    <text evidence="7">The sequence shown here is derived from an EMBL/GenBank/DDBJ whole genome shotgun (WGS) entry which is preliminary data.</text>
</comment>
<dbReference type="SUPFAM" id="SSF51621">
    <property type="entry name" value="Phosphoenolpyruvate/pyruvate domain"/>
    <property type="match status" value="1"/>
</dbReference>
<evidence type="ECO:0000256" key="5">
    <source>
        <dbReference type="SAM" id="MobiDB-lite"/>
    </source>
</evidence>
<feature type="compositionally biased region" description="Polar residues" evidence="5">
    <location>
        <begin position="340"/>
        <end position="362"/>
    </location>
</feature>
<dbReference type="InterPro" id="IPR040442">
    <property type="entry name" value="Pyrv_kinase-like_dom_sf"/>
</dbReference>
<evidence type="ECO:0000256" key="4">
    <source>
        <dbReference type="ARBA" id="ARBA00023242"/>
    </source>
</evidence>